<keyword evidence="2" id="KW-1185">Reference proteome</keyword>
<reference evidence="1 2" key="1">
    <citation type="submission" date="2008-03" db="EMBL/GenBank/DDBJ databases">
        <title>The Genome Sequence of Verticillium dahliae VdLs.17.</title>
        <authorList>
            <consortium name="The Broad Institute Genome Sequencing Platform"/>
            <person name="Ma L.-J.J."/>
            <person name="Klosterman S.J."/>
            <person name="Subbarao K."/>
            <person name="Dobinson K."/>
            <person name="Veronese P."/>
            <person name="Kang S."/>
            <person name="Gold S.E."/>
            <person name="Young S."/>
            <person name="Jaffe D."/>
            <person name="Gnerre S."/>
            <person name="Berlin A."/>
            <person name="Heiman D."/>
            <person name="Hepburn T."/>
            <person name="Sykes S."/>
            <person name="Alvarado L."/>
            <person name="Kodira C.D."/>
            <person name="Lander E."/>
            <person name="Galagan J."/>
            <person name="Nusbaum C."/>
            <person name="Birren B."/>
        </authorList>
    </citation>
    <scope>NUCLEOTIDE SEQUENCE [LARGE SCALE GENOMIC DNA]</scope>
    <source>
        <strain evidence="2">VdLs.17 / ATCC MYA-4575 / FGSC 10137</strain>
    </source>
</reference>
<dbReference type="InParanoid" id="G2X4Z5"/>
<protein>
    <submittedName>
        <fullName evidence="1">Uncharacterized protein</fullName>
    </submittedName>
</protein>
<evidence type="ECO:0000313" key="1">
    <source>
        <dbReference type="EMBL" id="EGY23789.1"/>
    </source>
</evidence>
<dbReference type="AlphaFoldDB" id="G2X4Z5"/>
<dbReference type="RefSeq" id="XP_009653258.1">
    <property type="nucleotide sequence ID" value="XM_009654963.1"/>
</dbReference>
<proteinExistence type="predicted"/>
<accession>G2X4Z5</accession>
<dbReference type="HOGENOM" id="CLU_2575669_0_0_1"/>
<organism evidence="1 2">
    <name type="scientific">Verticillium dahliae (strain VdLs.17 / ATCC MYA-4575 / FGSC 10137)</name>
    <name type="common">Verticillium wilt</name>
    <dbReference type="NCBI Taxonomy" id="498257"/>
    <lineage>
        <taxon>Eukaryota</taxon>
        <taxon>Fungi</taxon>
        <taxon>Dikarya</taxon>
        <taxon>Ascomycota</taxon>
        <taxon>Pezizomycotina</taxon>
        <taxon>Sordariomycetes</taxon>
        <taxon>Hypocreomycetidae</taxon>
        <taxon>Glomerellales</taxon>
        <taxon>Plectosphaerellaceae</taxon>
        <taxon>Verticillium</taxon>
    </lineage>
</organism>
<dbReference type="KEGG" id="vda:VDAG_05227"/>
<evidence type="ECO:0000313" key="2">
    <source>
        <dbReference type="Proteomes" id="UP000001611"/>
    </source>
</evidence>
<gene>
    <name evidence="1" type="ORF">VDAG_05227</name>
</gene>
<dbReference type="Proteomes" id="UP000001611">
    <property type="component" value="Chromosome 4"/>
</dbReference>
<dbReference type="EMBL" id="DS572703">
    <property type="protein sequence ID" value="EGY23789.1"/>
    <property type="molecule type" value="Genomic_DNA"/>
</dbReference>
<name>G2X4Z5_VERDV</name>
<dbReference type="GeneID" id="20706690"/>
<sequence length="81" mass="8761">MAADDALSGKPQSFEGEHEYTVTTQTAVSCKKALMMKIHSSTGTLKWYGTDTVGKSVVMGDKVWVFTPVDICFTSSLQPPS</sequence>